<comment type="subcellular location">
    <subcellularLocation>
        <location evidence="6">Cytoplasm</location>
    </subcellularLocation>
</comment>
<evidence type="ECO:0000259" key="7">
    <source>
        <dbReference type="Pfam" id="PF04542"/>
    </source>
</evidence>
<protein>
    <recommendedName>
        <fullName evidence="6">RNA polymerase sigma factor SigI</fullName>
    </recommendedName>
</protein>
<dbReference type="EMBL" id="JBDIML010000004">
    <property type="protein sequence ID" value="MEN2768163.1"/>
    <property type="molecule type" value="Genomic_DNA"/>
</dbReference>
<evidence type="ECO:0000256" key="5">
    <source>
        <dbReference type="ARBA" id="ARBA00023163"/>
    </source>
</evidence>
<evidence type="ECO:0000256" key="6">
    <source>
        <dbReference type="HAMAP-Rule" id="MF_02064"/>
    </source>
</evidence>
<comment type="caution">
    <text evidence="8">The sequence shown here is derived from an EMBL/GenBank/DDBJ whole genome shotgun (WGS) entry which is preliminary data.</text>
</comment>
<dbReference type="InterPro" id="IPR014244">
    <property type="entry name" value="RNA_pol_sigma-I"/>
</dbReference>
<reference evidence="8 9" key="1">
    <citation type="submission" date="2024-05" db="EMBL/GenBank/DDBJ databases">
        <authorList>
            <person name="Haq I."/>
            <person name="Ullah Z."/>
            <person name="Ahmad R."/>
            <person name="Li M."/>
            <person name="Tong Y."/>
        </authorList>
    </citation>
    <scope>NUCLEOTIDE SEQUENCE [LARGE SCALE GENOMIC DNA]</scope>
    <source>
        <strain evidence="8 9">16A2E</strain>
    </source>
</reference>
<feature type="short sequence motif" description="Polymerase core binding" evidence="6">
    <location>
        <begin position="49"/>
        <end position="62"/>
    </location>
</feature>
<gene>
    <name evidence="6 8" type="primary">sigI</name>
    <name evidence="8" type="ORF">ABC228_13350</name>
</gene>
<dbReference type="PIRSF" id="PIRSF038953">
    <property type="entry name" value="SigI"/>
    <property type="match status" value="1"/>
</dbReference>
<dbReference type="InterPro" id="IPR007627">
    <property type="entry name" value="RNA_pol_sigma70_r2"/>
</dbReference>
<evidence type="ECO:0000256" key="2">
    <source>
        <dbReference type="ARBA" id="ARBA00023015"/>
    </source>
</evidence>
<keyword evidence="1 6" id="KW-0963">Cytoplasm</keyword>
<keyword evidence="9" id="KW-1185">Reference proteome</keyword>
<keyword evidence="3 6" id="KW-0731">Sigma factor</keyword>
<proteinExistence type="inferred from homology"/>
<comment type="similarity">
    <text evidence="6">Belongs to the sigma-70 factor family. SigI subfamily.</text>
</comment>
<dbReference type="Pfam" id="PF04542">
    <property type="entry name" value="Sigma70_r2"/>
    <property type="match status" value="1"/>
</dbReference>
<evidence type="ECO:0000313" key="9">
    <source>
        <dbReference type="Proteomes" id="UP001444625"/>
    </source>
</evidence>
<evidence type="ECO:0000256" key="1">
    <source>
        <dbReference type="ARBA" id="ARBA00022490"/>
    </source>
</evidence>
<dbReference type="RefSeq" id="WP_345825644.1">
    <property type="nucleotide sequence ID" value="NZ_JBDIML010000004.1"/>
</dbReference>
<dbReference type="PANTHER" id="PTHR30385:SF6">
    <property type="entry name" value="RNA POLYMERASE SIGMA FACTOR SIGI"/>
    <property type="match status" value="1"/>
</dbReference>
<dbReference type="Gene3D" id="1.10.1740.10">
    <property type="match status" value="1"/>
</dbReference>
<name>A0ABU9XIT4_9BACI</name>
<keyword evidence="2 6" id="KW-0805">Transcription regulation</keyword>
<dbReference type="Proteomes" id="UP001444625">
    <property type="component" value="Unassembled WGS sequence"/>
</dbReference>
<feature type="DNA-binding region" description="H-T-H motif" evidence="6">
    <location>
        <begin position="192"/>
        <end position="211"/>
    </location>
</feature>
<dbReference type="HAMAP" id="MF_02064">
    <property type="entry name" value="Sigma70_SigI"/>
    <property type="match status" value="1"/>
</dbReference>
<dbReference type="NCBIfam" id="TIGR02895">
    <property type="entry name" value="spore_sigI"/>
    <property type="match status" value="1"/>
</dbReference>
<sequence length="234" mass="27909">MNRDEFLTLMKQTHQGSQTARERLIRHYRPYVLNTAGHICKRYISWSDEEFSISLIAFNRAIDTFEENSGRSFLNYAYLLIKRDLIDYFRKERNEQHLSLNYSSTEEEHHTNPLEIEKSLDIHEKEVASGELVEEILEYDQELQKYKVSFDEMEDCSPKHTDTRAKLYEVANQFIGDSECKQSFLVKKRLPITLFSKKTGYPKKTMEKHRKYLIALILLKLNPQWTHLSRFMND</sequence>
<evidence type="ECO:0000313" key="8">
    <source>
        <dbReference type="EMBL" id="MEN2768163.1"/>
    </source>
</evidence>
<comment type="activity regulation">
    <text evidence="6">Negatively regulated by the anti-sigma-I factor RsgI.</text>
</comment>
<dbReference type="PANTHER" id="PTHR30385">
    <property type="entry name" value="SIGMA FACTOR F FLAGELLAR"/>
    <property type="match status" value="1"/>
</dbReference>
<keyword evidence="4 6" id="KW-0238">DNA-binding</keyword>
<evidence type="ECO:0000256" key="4">
    <source>
        <dbReference type="ARBA" id="ARBA00023125"/>
    </source>
</evidence>
<keyword evidence="6" id="KW-0346">Stress response</keyword>
<accession>A0ABU9XIT4</accession>
<feature type="domain" description="RNA polymerase sigma-70 region 2" evidence="7">
    <location>
        <begin position="24"/>
        <end position="93"/>
    </location>
</feature>
<evidence type="ECO:0000256" key="3">
    <source>
        <dbReference type="ARBA" id="ARBA00023082"/>
    </source>
</evidence>
<dbReference type="InterPro" id="IPR013325">
    <property type="entry name" value="RNA_pol_sigma_r2"/>
</dbReference>
<comment type="function">
    <text evidence="6">Sigma factors are initiation factors that promote the attachment of RNA polymerase to specific initiation sites and are then released.</text>
</comment>
<organism evidence="8 9">
    <name type="scientific">Ornithinibacillus xuwenensis</name>
    <dbReference type="NCBI Taxonomy" id="3144668"/>
    <lineage>
        <taxon>Bacteria</taxon>
        <taxon>Bacillati</taxon>
        <taxon>Bacillota</taxon>
        <taxon>Bacilli</taxon>
        <taxon>Bacillales</taxon>
        <taxon>Bacillaceae</taxon>
        <taxon>Ornithinibacillus</taxon>
    </lineage>
</organism>
<dbReference type="SUPFAM" id="SSF88946">
    <property type="entry name" value="Sigma2 domain of RNA polymerase sigma factors"/>
    <property type="match status" value="1"/>
</dbReference>
<comment type="subunit">
    <text evidence="6">Interacts with RsgI.</text>
</comment>
<keyword evidence="5 6" id="KW-0804">Transcription</keyword>